<dbReference type="WBParaSite" id="MBELARI_LOCUS14308">
    <property type="protein sequence ID" value="MBELARI_LOCUS14308"/>
    <property type="gene ID" value="MBELARI_LOCUS14308"/>
</dbReference>
<keyword evidence="1" id="KW-1185">Reference proteome</keyword>
<dbReference type="Proteomes" id="UP000887575">
    <property type="component" value="Unassembled WGS sequence"/>
</dbReference>
<sequence>MFHNLPDKQQRKRFNSLFRNEKTMLWQSFCSLILVSFVFGDNLECYQGEVQPGMTTSQIAQAILCSNCNYCLKLDGSRGGNIYQYRGCGCLNQYQYTCSSTTTMNGISNVPGFTGSAYCCTGRGCNTAFSSSSLISLILLGVAALLR</sequence>
<evidence type="ECO:0000313" key="2">
    <source>
        <dbReference type="WBParaSite" id="MBELARI_LOCUS14308"/>
    </source>
</evidence>
<dbReference type="AlphaFoldDB" id="A0AAF3EJW3"/>
<reference evidence="2" key="1">
    <citation type="submission" date="2024-02" db="UniProtKB">
        <authorList>
            <consortium name="WormBaseParasite"/>
        </authorList>
    </citation>
    <scope>IDENTIFICATION</scope>
</reference>
<proteinExistence type="predicted"/>
<organism evidence="1 2">
    <name type="scientific">Mesorhabditis belari</name>
    <dbReference type="NCBI Taxonomy" id="2138241"/>
    <lineage>
        <taxon>Eukaryota</taxon>
        <taxon>Metazoa</taxon>
        <taxon>Ecdysozoa</taxon>
        <taxon>Nematoda</taxon>
        <taxon>Chromadorea</taxon>
        <taxon>Rhabditida</taxon>
        <taxon>Rhabditina</taxon>
        <taxon>Rhabditomorpha</taxon>
        <taxon>Rhabditoidea</taxon>
        <taxon>Rhabditidae</taxon>
        <taxon>Mesorhabditinae</taxon>
        <taxon>Mesorhabditis</taxon>
    </lineage>
</organism>
<evidence type="ECO:0000313" key="1">
    <source>
        <dbReference type="Proteomes" id="UP000887575"/>
    </source>
</evidence>
<protein>
    <submittedName>
        <fullName evidence="2">Uncharacterized protein</fullName>
    </submittedName>
</protein>
<accession>A0AAF3EJW3</accession>
<name>A0AAF3EJW3_9BILA</name>